<dbReference type="InterPro" id="IPR029045">
    <property type="entry name" value="ClpP/crotonase-like_dom_sf"/>
</dbReference>
<dbReference type="AntiFam" id="ANF00246">
    <property type="entry name" value="Shadow ORF (opposite dctM)"/>
</dbReference>
<dbReference type="GO" id="GO:0008236">
    <property type="term" value="F:serine-type peptidase activity"/>
    <property type="evidence" value="ECO:0007669"/>
    <property type="project" value="InterPro"/>
</dbReference>
<organism evidence="2 3">
    <name type="scientific">Cesiribacter andamanensis AMV16</name>
    <dbReference type="NCBI Taxonomy" id="1279009"/>
    <lineage>
        <taxon>Bacteria</taxon>
        <taxon>Pseudomonadati</taxon>
        <taxon>Bacteroidota</taxon>
        <taxon>Cytophagia</taxon>
        <taxon>Cytophagales</taxon>
        <taxon>Cesiribacteraceae</taxon>
        <taxon>Cesiribacter</taxon>
    </lineage>
</organism>
<gene>
    <name evidence="2" type="ORF">ADICEAN_03864</name>
</gene>
<dbReference type="GO" id="GO:0006508">
    <property type="term" value="P:proteolysis"/>
    <property type="evidence" value="ECO:0007669"/>
    <property type="project" value="InterPro"/>
</dbReference>
<dbReference type="AlphaFoldDB" id="M7NGQ7"/>
<sequence>MPNSIADLWGHLFFGKAGMWHYKSRRDVHAGQAYFRYPDEYSFTISTDTLYEGPRKVVLLTDEESASSGETFVFRAKQSDKVVVYGQNTAVVVDGFKGLAKIIGCFELVFPSSLRAMDLDKNPIDPHGIAPDVYLDKKVDALAYAIAHMKQLDLEYPSLAIRGFMMPPMAEAAATADPEIAPKSMQARIFTYASPPGRAHRAAGLRPAVPPGGWPTPG</sequence>
<name>M7NGQ7_9BACT</name>
<keyword evidence="3" id="KW-1185">Reference proteome</keyword>
<comment type="caution">
    <text evidence="2">The sequence shown here is derived from an EMBL/GenBank/DDBJ whole genome shotgun (WGS) entry which is preliminary data.</text>
</comment>
<protein>
    <submittedName>
        <fullName evidence="2">Peptidase family S41</fullName>
    </submittedName>
</protein>
<dbReference type="EMBL" id="AODQ01000155">
    <property type="protein sequence ID" value="EMR01015.1"/>
    <property type="molecule type" value="Genomic_DNA"/>
</dbReference>
<dbReference type="eggNOG" id="COG0793">
    <property type="taxonomic scope" value="Bacteria"/>
</dbReference>
<proteinExistence type="predicted"/>
<accession>M7NGQ7</accession>
<evidence type="ECO:0000259" key="1">
    <source>
        <dbReference type="Pfam" id="PF03572"/>
    </source>
</evidence>
<dbReference type="STRING" id="1279009.ADICEAN_03864"/>
<dbReference type="SUPFAM" id="SSF52096">
    <property type="entry name" value="ClpP/crotonase"/>
    <property type="match status" value="1"/>
</dbReference>
<dbReference type="Pfam" id="PF03572">
    <property type="entry name" value="Peptidase_S41"/>
    <property type="match status" value="1"/>
</dbReference>
<dbReference type="Proteomes" id="UP000011910">
    <property type="component" value="Unassembled WGS sequence"/>
</dbReference>
<dbReference type="Gene3D" id="3.90.226.10">
    <property type="entry name" value="2-enoyl-CoA Hydratase, Chain A, domain 1"/>
    <property type="match status" value="1"/>
</dbReference>
<dbReference type="InterPro" id="IPR005151">
    <property type="entry name" value="Tail-specific_protease"/>
</dbReference>
<evidence type="ECO:0000313" key="3">
    <source>
        <dbReference type="Proteomes" id="UP000011910"/>
    </source>
</evidence>
<feature type="domain" description="Tail specific protease" evidence="1">
    <location>
        <begin position="50"/>
        <end position="134"/>
    </location>
</feature>
<reference evidence="2 3" key="1">
    <citation type="journal article" date="2013" name="Genome Announc.">
        <title>Draft Genome Sequence of Cesiribacter andamanensis Strain AMV16T, Isolated from a Soil Sample from a Mud Volcano in the Andaman Islands, India.</title>
        <authorList>
            <person name="Shivaji S."/>
            <person name="Ara S."/>
            <person name="Begum Z."/>
            <person name="Srinivas T.N."/>
            <person name="Singh A."/>
            <person name="Kumar Pinnaka A."/>
        </authorList>
    </citation>
    <scope>NUCLEOTIDE SEQUENCE [LARGE SCALE GENOMIC DNA]</scope>
    <source>
        <strain evidence="2 3">AMV16</strain>
    </source>
</reference>
<evidence type="ECO:0000313" key="2">
    <source>
        <dbReference type="EMBL" id="EMR01015.1"/>
    </source>
</evidence>